<dbReference type="GO" id="GO:0043023">
    <property type="term" value="F:ribosomal large subunit binding"/>
    <property type="evidence" value="ECO:0007669"/>
    <property type="project" value="TreeGrafter"/>
</dbReference>
<organism evidence="9 10">
    <name type="scientific">Candidatus Korobacter versatilis</name>
    <dbReference type="NCBI Taxonomy" id="658062"/>
    <lineage>
        <taxon>Bacteria</taxon>
        <taxon>Pseudomonadati</taxon>
        <taxon>Acidobacteriota</taxon>
        <taxon>Terriglobia</taxon>
        <taxon>Terriglobales</taxon>
        <taxon>Candidatus Korobacteraceae</taxon>
        <taxon>Candidatus Korobacter</taxon>
    </lineage>
</organism>
<feature type="coiled-coil region" evidence="7">
    <location>
        <begin position="144"/>
        <end position="171"/>
    </location>
</feature>
<evidence type="ECO:0000256" key="2">
    <source>
        <dbReference type="ARBA" id="ARBA00005912"/>
    </source>
</evidence>
<keyword evidence="7" id="KW-0175">Coiled coil</keyword>
<dbReference type="EMBL" id="JACPNR010000008">
    <property type="protein sequence ID" value="MBI2678387.1"/>
    <property type="molecule type" value="Genomic_DNA"/>
</dbReference>
<accession>A0A932EPL1</accession>
<dbReference type="Gene3D" id="3.30.1360.40">
    <property type="match status" value="1"/>
</dbReference>
<name>A0A932EPL1_9BACT</name>
<comment type="similarity">
    <text evidence="2 6">Belongs to the RRF family.</text>
</comment>
<dbReference type="GO" id="GO:0005737">
    <property type="term" value="C:cytoplasm"/>
    <property type="evidence" value="ECO:0007669"/>
    <property type="project" value="UniProtKB-SubCell"/>
</dbReference>
<protein>
    <recommendedName>
        <fullName evidence="6">Ribosome-recycling factor</fullName>
        <shortName evidence="6">RRF</shortName>
    </recommendedName>
    <alternativeName>
        <fullName evidence="6">Ribosome-releasing factor</fullName>
    </alternativeName>
</protein>
<feature type="domain" description="Ribosome recycling factor" evidence="8">
    <location>
        <begin position="26"/>
        <end position="188"/>
    </location>
</feature>
<proteinExistence type="inferred from homology"/>
<keyword evidence="4 6" id="KW-0648">Protein biosynthesis</keyword>
<dbReference type="PANTHER" id="PTHR20982">
    <property type="entry name" value="RIBOSOME RECYCLING FACTOR"/>
    <property type="match status" value="1"/>
</dbReference>
<dbReference type="Gene3D" id="1.10.132.20">
    <property type="entry name" value="Ribosome-recycling factor"/>
    <property type="match status" value="1"/>
</dbReference>
<comment type="function">
    <text evidence="5 6">Responsible for the release of ribosomes from messenger RNA at the termination of protein biosynthesis. May increase the efficiency of translation by recycling ribosomes from one round of translation to another.</text>
</comment>
<evidence type="ECO:0000256" key="7">
    <source>
        <dbReference type="SAM" id="Coils"/>
    </source>
</evidence>
<evidence type="ECO:0000256" key="5">
    <source>
        <dbReference type="ARBA" id="ARBA00025050"/>
    </source>
</evidence>
<evidence type="ECO:0000256" key="6">
    <source>
        <dbReference type="HAMAP-Rule" id="MF_00040"/>
    </source>
</evidence>
<reference evidence="9" key="1">
    <citation type="submission" date="2020-07" db="EMBL/GenBank/DDBJ databases">
        <title>Huge and variable diversity of episymbiotic CPR bacteria and DPANN archaea in groundwater ecosystems.</title>
        <authorList>
            <person name="He C.Y."/>
            <person name="Keren R."/>
            <person name="Whittaker M."/>
            <person name="Farag I.F."/>
            <person name="Doudna J."/>
            <person name="Cate J.H.D."/>
            <person name="Banfield J.F."/>
        </authorList>
    </citation>
    <scope>NUCLEOTIDE SEQUENCE</scope>
    <source>
        <strain evidence="9">NC_groundwater_580_Pr5_B-0.1um_64_19</strain>
    </source>
</reference>
<dbReference type="GO" id="GO:0006415">
    <property type="term" value="P:translational termination"/>
    <property type="evidence" value="ECO:0007669"/>
    <property type="project" value="UniProtKB-UniRule"/>
</dbReference>
<comment type="subcellular location">
    <subcellularLocation>
        <location evidence="1 6">Cytoplasm</location>
    </subcellularLocation>
</comment>
<dbReference type="AlphaFoldDB" id="A0A932EPL1"/>
<dbReference type="InterPro" id="IPR002661">
    <property type="entry name" value="Ribosome_recyc_fac"/>
</dbReference>
<keyword evidence="3 6" id="KW-0963">Cytoplasm</keyword>
<dbReference type="PANTHER" id="PTHR20982:SF3">
    <property type="entry name" value="MITOCHONDRIAL RIBOSOME RECYCLING FACTOR PSEUDO 1"/>
    <property type="match status" value="1"/>
</dbReference>
<dbReference type="SUPFAM" id="SSF55194">
    <property type="entry name" value="Ribosome recycling factor, RRF"/>
    <property type="match status" value="1"/>
</dbReference>
<evidence type="ECO:0000256" key="4">
    <source>
        <dbReference type="ARBA" id="ARBA00022917"/>
    </source>
</evidence>
<evidence type="ECO:0000313" key="10">
    <source>
        <dbReference type="Proteomes" id="UP000779809"/>
    </source>
</evidence>
<dbReference type="NCBIfam" id="TIGR00496">
    <property type="entry name" value="frr"/>
    <property type="match status" value="1"/>
</dbReference>
<evidence type="ECO:0000313" key="9">
    <source>
        <dbReference type="EMBL" id="MBI2678387.1"/>
    </source>
</evidence>
<dbReference type="FunFam" id="3.30.1360.40:FF:000001">
    <property type="entry name" value="Ribosome-recycling factor"/>
    <property type="match status" value="1"/>
</dbReference>
<gene>
    <name evidence="6 9" type="primary">frr</name>
    <name evidence="9" type="ORF">HYX28_06370</name>
</gene>
<evidence type="ECO:0000256" key="3">
    <source>
        <dbReference type="ARBA" id="ARBA00022490"/>
    </source>
</evidence>
<dbReference type="FunFam" id="1.10.132.20:FF:000001">
    <property type="entry name" value="Ribosome-recycling factor"/>
    <property type="match status" value="1"/>
</dbReference>
<evidence type="ECO:0000256" key="1">
    <source>
        <dbReference type="ARBA" id="ARBA00004496"/>
    </source>
</evidence>
<sequence length="190" mass="21616">MANVPALKDEFVKLKTRMDKAVSDFQTHMGGVRTGRANIHMLDNVKVDYYGTEMPLNQIAQVHAADAQMLTVQPFDPSSLPAIEKAVRAGDLGFNPQNDGKIVRIPVPALTEERRKEMVKHLHKILEDHRTAVRNIRRDGNDLIKKAMKDKKVSEDEERRALEEMQKLTDAEIKKMEEMSAAKEKEVMQV</sequence>
<dbReference type="InterPro" id="IPR023584">
    <property type="entry name" value="Ribosome_recyc_fac_dom"/>
</dbReference>
<dbReference type="Proteomes" id="UP000779809">
    <property type="component" value="Unassembled WGS sequence"/>
</dbReference>
<dbReference type="HAMAP" id="MF_00040">
    <property type="entry name" value="RRF"/>
    <property type="match status" value="1"/>
</dbReference>
<dbReference type="InterPro" id="IPR036191">
    <property type="entry name" value="RRF_sf"/>
</dbReference>
<comment type="caution">
    <text evidence="9">The sequence shown here is derived from an EMBL/GenBank/DDBJ whole genome shotgun (WGS) entry which is preliminary data.</text>
</comment>
<dbReference type="Pfam" id="PF01765">
    <property type="entry name" value="RRF"/>
    <property type="match status" value="1"/>
</dbReference>
<evidence type="ECO:0000259" key="8">
    <source>
        <dbReference type="Pfam" id="PF01765"/>
    </source>
</evidence>
<dbReference type="CDD" id="cd00520">
    <property type="entry name" value="RRF"/>
    <property type="match status" value="1"/>
</dbReference>